<evidence type="ECO:0000313" key="2">
    <source>
        <dbReference type="Proteomes" id="UP001177021"/>
    </source>
</evidence>
<dbReference type="EMBL" id="CASHSV030000716">
    <property type="protein sequence ID" value="CAJ2673656.1"/>
    <property type="molecule type" value="Genomic_DNA"/>
</dbReference>
<sequence>MDNLRQTLGSFAMVALLFIGFIFIYHWSFSSYSTQLLLSHNQLLCQNQSNMSTNVNEAYDEDDLDTALAKASKGRNKTLIIAVVNKAYVEQDVNGDPITMFDLFLSSFWLGERTRSLIDNLLIVAVDQTGIRSMPIFTVELLQIGNKWC</sequence>
<keyword evidence="2" id="KW-1185">Reference proteome</keyword>
<comment type="caution">
    <text evidence="1">The sequence shown here is derived from an EMBL/GenBank/DDBJ whole genome shotgun (WGS) entry which is preliminary data.</text>
</comment>
<organism evidence="1 2">
    <name type="scientific">Trifolium pratense</name>
    <name type="common">Red clover</name>
    <dbReference type="NCBI Taxonomy" id="57577"/>
    <lineage>
        <taxon>Eukaryota</taxon>
        <taxon>Viridiplantae</taxon>
        <taxon>Streptophyta</taxon>
        <taxon>Embryophyta</taxon>
        <taxon>Tracheophyta</taxon>
        <taxon>Spermatophyta</taxon>
        <taxon>Magnoliopsida</taxon>
        <taxon>eudicotyledons</taxon>
        <taxon>Gunneridae</taxon>
        <taxon>Pentapetalae</taxon>
        <taxon>rosids</taxon>
        <taxon>fabids</taxon>
        <taxon>Fabales</taxon>
        <taxon>Fabaceae</taxon>
        <taxon>Papilionoideae</taxon>
        <taxon>50 kb inversion clade</taxon>
        <taxon>NPAAA clade</taxon>
        <taxon>Hologalegina</taxon>
        <taxon>IRL clade</taxon>
        <taxon>Trifolieae</taxon>
        <taxon>Trifolium</taxon>
    </lineage>
</organism>
<dbReference type="Proteomes" id="UP001177021">
    <property type="component" value="Unassembled WGS sequence"/>
</dbReference>
<evidence type="ECO:0000313" key="1">
    <source>
        <dbReference type="EMBL" id="CAJ2673656.1"/>
    </source>
</evidence>
<proteinExistence type="predicted"/>
<name>A0ACB0LVU8_TRIPR</name>
<protein>
    <submittedName>
        <fullName evidence="1">Uncharacterized protein</fullName>
    </submittedName>
</protein>
<reference evidence="1" key="1">
    <citation type="submission" date="2023-10" db="EMBL/GenBank/DDBJ databases">
        <authorList>
            <person name="Rodriguez Cubillos JULIANA M."/>
            <person name="De Vega J."/>
        </authorList>
    </citation>
    <scope>NUCLEOTIDE SEQUENCE</scope>
</reference>
<accession>A0ACB0LVU8</accession>
<gene>
    <name evidence="1" type="ORF">MILVUS5_LOCUS37084</name>
</gene>